<dbReference type="InterPro" id="IPR006121">
    <property type="entry name" value="HMA_dom"/>
</dbReference>
<reference evidence="4 5" key="1">
    <citation type="submission" date="2022-06" db="EMBL/GenBank/DDBJ databases">
        <title>Isolation of gut microbiota from human fecal samples.</title>
        <authorList>
            <person name="Pamer E.G."/>
            <person name="Barat B."/>
            <person name="Waligurski E."/>
            <person name="Medina S."/>
            <person name="Paddock L."/>
            <person name="Mostad J."/>
        </authorList>
    </citation>
    <scope>NUCLEOTIDE SEQUENCE [LARGE SCALE GENOMIC DNA]</scope>
    <source>
        <strain evidence="4 5">DFI.7.95</strain>
    </source>
</reference>
<keyword evidence="2" id="KW-0186">Copper</keyword>
<keyword evidence="1" id="KW-0479">Metal-binding</keyword>
<organism evidence="4 5">
    <name type="scientific">Tissierella carlieri</name>
    <dbReference type="NCBI Taxonomy" id="689904"/>
    <lineage>
        <taxon>Bacteria</taxon>
        <taxon>Bacillati</taxon>
        <taxon>Bacillota</taxon>
        <taxon>Tissierellia</taxon>
        <taxon>Tissierellales</taxon>
        <taxon>Tissierellaceae</taxon>
        <taxon>Tissierella</taxon>
    </lineage>
</organism>
<evidence type="ECO:0000313" key="5">
    <source>
        <dbReference type="Proteomes" id="UP001524478"/>
    </source>
</evidence>
<dbReference type="InterPro" id="IPR000428">
    <property type="entry name" value="Cu-bd"/>
</dbReference>
<evidence type="ECO:0000256" key="2">
    <source>
        <dbReference type="ARBA" id="ARBA00023008"/>
    </source>
</evidence>
<gene>
    <name evidence="4" type="ORF">NE686_05360</name>
</gene>
<evidence type="ECO:0000259" key="3">
    <source>
        <dbReference type="PROSITE" id="PS50846"/>
    </source>
</evidence>
<comment type="caution">
    <text evidence="4">The sequence shown here is derived from an EMBL/GenBank/DDBJ whole genome shotgun (WGS) entry which is preliminary data.</text>
</comment>
<evidence type="ECO:0000313" key="4">
    <source>
        <dbReference type="EMBL" id="MCQ4922503.1"/>
    </source>
</evidence>
<evidence type="ECO:0000256" key="1">
    <source>
        <dbReference type="ARBA" id="ARBA00022723"/>
    </source>
</evidence>
<dbReference type="RefSeq" id="WP_256310739.1">
    <property type="nucleotide sequence ID" value="NZ_JANGAC010000003.1"/>
</dbReference>
<feature type="domain" description="HMA" evidence="3">
    <location>
        <begin position="1"/>
        <end position="65"/>
    </location>
</feature>
<dbReference type="PRINTS" id="PR00944">
    <property type="entry name" value="CUEXPORT"/>
</dbReference>
<keyword evidence="5" id="KW-1185">Reference proteome</keyword>
<dbReference type="PROSITE" id="PS01047">
    <property type="entry name" value="HMA_1"/>
    <property type="match status" value="1"/>
</dbReference>
<sequence>MRKTLLVEGMSCGHCEKAVKNALGELDGVSKVEVDLATKKVEVEGEGLNDILIKGAIEDAGYELIEIR</sequence>
<dbReference type="EMBL" id="JANGAC010000003">
    <property type="protein sequence ID" value="MCQ4922503.1"/>
    <property type="molecule type" value="Genomic_DNA"/>
</dbReference>
<accession>A0ABT1S7R3</accession>
<dbReference type="NCBIfam" id="TIGR00003">
    <property type="entry name" value="copper ion binding protein"/>
    <property type="match status" value="1"/>
</dbReference>
<proteinExistence type="predicted"/>
<dbReference type="SUPFAM" id="SSF55008">
    <property type="entry name" value="HMA, heavy metal-associated domain"/>
    <property type="match status" value="1"/>
</dbReference>
<dbReference type="Pfam" id="PF00403">
    <property type="entry name" value="HMA"/>
    <property type="match status" value="1"/>
</dbReference>
<dbReference type="InterPro" id="IPR006122">
    <property type="entry name" value="HMA_Cu_ion-bd"/>
</dbReference>
<name>A0ABT1S7R3_9FIRM</name>
<dbReference type="InterPro" id="IPR036163">
    <property type="entry name" value="HMA_dom_sf"/>
</dbReference>
<dbReference type="Proteomes" id="UP001524478">
    <property type="component" value="Unassembled WGS sequence"/>
</dbReference>
<dbReference type="PROSITE" id="PS50846">
    <property type="entry name" value="HMA_2"/>
    <property type="match status" value="1"/>
</dbReference>
<dbReference type="InterPro" id="IPR017969">
    <property type="entry name" value="Heavy-metal-associated_CS"/>
</dbReference>
<dbReference type="Gene3D" id="3.30.70.100">
    <property type="match status" value="1"/>
</dbReference>
<dbReference type="CDD" id="cd00371">
    <property type="entry name" value="HMA"/>
    <property type="match status" value="1"/>
</dbReference>
<protein>
    <submittedName>
        <fullName evidence="4">Copper ion binding protein</fullName>
    </submittedName>
</protein>